<feature type="domain" description="DinB-like" evidence="1">
    <location>
        <begin position="16"/>
        <end position="174"/>
    </location>
</feature>
<evidence type="ECO:0000259" key="1">
    <source>
        <dbReference type="Pfam" id="PF12867"/>
    </source>
</evidence>
<dbReference type="InterPro" id="IPR024775">
    <property type="entry name" value="DinB-like"/>
</dbReference>
<organism evidence="2 3">
    <name type="scientific">Streptoalloteichus tenebrarius (strain ATCC 17920 / DSM 40477 / JCM 4838 / CBS 697.72 / NBRC 16177 / NCIMB 11028 / NRRL B-12390 / A12253. 1 / ISP 5477)</name>
    <name type="common">Streptomyces tenebrarius</name>
    <dbReference type="NCBI Taxonomy" id="1933"/>
    <lineage>
        <taxon>Bacteria</taxon>
        <taxon>Bacillati</taxon>
        <taxon>Actinomycetota</taxon>
        <taxon>Actinomycetes</taxon>
        <taxon>Pseudonocardiales</taxon>
        <taxon>Pseudonocardiaceae</taxon>
        <taxon>Streptoalloteichus</taxon>
    </lineage>
</organism>
<proteinExistence type="predicted"/>
<name>A0ABT1HUP0_STRSD</name>
<gene>
    <name evidence="2" type="ORF">LX15_002928</name>
</gene>
<dbReference type="SUPFAM" id="SSF109854">
    <property type="entry name" value="DinB/YfiT-like putative metalloenzymes"/>
    <property type="match status" value="1"/>
</dbReference>
<evidence type="ECO:0000313" key="2">
    <source>
        <dbReference type="EMBL" id="MCP2259227.1"/>
    </source>
</evidence>
<protein>
    <submittedName>
        <fullName evidence="2">DinB superfamily protein</fullName>
    </submittedName>
</protein>
<dbReference type="Pfam" id="PF12867">
    <property type="entry name" value="DinB_2"/>
    <property type="match status" value="1"/>
</dbReference>
<accession>A0ABT1HUP0</accession>
<dbReference type="InterPro" id="IPR034660">
    <property type="entry name" value="DinB/YfiT-like"/>
</dbReference>
<dbReference type="Proteomes" id="UP001205311">
    <property type="component" value="Unassembled WGS sequence"/>
</dbReference>
<keyword evidence="3" id="KW-1185">Reference proteome</keyword>
<evidence type="ECO:0000313" key="3">
    <source>
        <dbReference type="Proteomes" id="UP001205311"/>
    </source>
</evidence>
<dbReference type="RefSeq" id="WP_253670131.1">
    <property type="nucleotide sequence ID" value="NZ_JAMTCP010000015.1"/>
</dbReference>
<comment type="caution">
    <text evidence="2">The sequence shown here is derived from an EMBL/GenBank/DDBJ whole genome shotgun (WGS) entry which is preliminary data.</text>
</comment>
<dbReference type="EMBL" id="JAMTCP010000015">
    <property type="protein sequence ID" value="MCP2259227.1"/>
    <property type="molecule type" value="Genomic_DNA"/>
</dbReference>
<reference evidence="2 3" key="1">
    <citation type="submission" date="2022-06" db="EMBL/GenBank/DDBJ databases">
        <title>Genomic Encyclopedia of Archaeal and Bacterial Type Strains, Phase II (KMG-II): from individual species to whole genera.</title>
        <authorList>
            <person name="Goeker M."/>
        </authorList>
    </citation>
    <scope>NUCLEOTIDE SEQUENCE [LARGE SCALE GENOMIC DNA]</scope>
    <source>
        <strain evidence="2 3">DSM 40477</strain>
    </source>
</reference>
<sequence length="193" mass="21433">MSDQPWNPLLRDQIAWHWTHQLRDRLDGLTDDEYFWEPVAGCWSVRPRGTGTAPVRVGSGAMTIDFAMPQPDPPPFTTIAWRLGHVIVGVLAARNAAHFGRAPTDYQSFEYAETAGDALAQLDAEYATWMAGVESLGETGLARPCGPAEGPYADHPLAALVLHVNRELIHHLAEVCLLRDLHLHTHRKTQETN</sequence>